<evidence type="ECO:0000256" key="1">
    <source>
        <dbReference type="SAM" id="MobiDB-lite"/>
    </source>
</evidence>
<accession>A0ABW7UXI9</accession>
<evidence type="ECO:0000313" key="2">
    <source>
        <dbReference type="EMBL" id="MFI1965443.1"/>
    </source>
</evidence>
<proteinExistence type="predicted"/>
<protein>
    <submittedName>
        <fullName evidence="2">DUF6226 family protein</fullName>
    </submittedName>
</protein>
<feature type="region of interest" description="Disordered" evidence="1">
    <location>
        <begin position="14"/>
        <end position="35"/>
    </location>
</feature>
<evidence type="ECO:0000313" key="3">
    <source>
        <dbReference type="Proteomes" id="UP001611548"/>
    </source>
</evidence>
<gene>
    <name evidence="2" type="ORF">ACH429_15245</name>
</gene>
<dbReference type="InterPro" id="IPR045773">
    <property type="entry name" value="DUF6226"/>
</dbReference>
<comment type="caution">
    <text evidence="2">The sequence shown here is derived from an EMBL/GenBank/DDBJ whole genome shotgun (WGS) entry which is preliminary data.</text>
</comment>
<sequence length="215" mass="22981">MDVQRLRQAVEEEFAATGAATPPWRDPHPDGAAPLDEEYSRCLNPGKYRILSTRTAAWARALNRLGLAAVEEVENHLAAWRETPVEPLDTTTKLRPARADAVPLVLGTRRLDGVPGTIVTLGAGEPAVELTTLPDCGCDACDSGSEALLEELDEYVLAVVTGDLVHVTRGPGTLVATGSGWSASDWPETEPIETALAKARDGHSPHHVVQGPTWL</sequence>
<name>A0ABW7UXI9_9ACTN</name>
<organism evidence="2 3">
    <name type="scientific">Streptomyces pathocidini</name>
    <dbReference type="NCBI Taxonomy" id="1650571"/>
    <lineage>
        <taxon>Bacteria</taxon>
        <taxon>Bacillati</taxon>
        <taxon>Actinomycetota</taxon>
        <taxon>Actinomycetes</taxon>
        <taxon>Kitasatosporales</taxon>
        <taxon>Streptomycetaceae</taxon>
        <taxon>Streptomyces</taxon>
    </lineage>
</organism>
<keyword evidence="3" id="KW-1185">Reference proteome</keyword>
<reference evidence="2 3" key="1">
    <citation type="submission" date="2024-10" db="EMBL/GenBank/DDBJ databases">
        <title>The Natural Products Discovery Center: Release of the First 8490 Sequenced Strains for Exploring Actinobacteria Biosynthetic Diversity.</title>
        <authorList>
            <person name="Kalkreuter E."/>
            <person name="Kautsar S.A."/>
            <person name="Yang D."/>
            <person name="Bader C.D."/>
            <person name="Teijaro C.N."/>
            <person name="Fluegel L."/>
            <person name="Davis C.M."/>
            <person name="Simpson J.R."/>
            <person name="Lauterbach L."/>
            <person name="Steele A.D."/>
            <person name="Gui C."/>
            <person name="Meng S."/>
            <person name="Li G."/>
            <person name="Viehrig K."/>
            <person name="Ye F."/>
            <person name="Su P."/>
            <person name="Kiefer A.F."/>
            <person name="Nichols A."/>
            <person name="Cepeda A.J."/>
            <person name="Yan W."/>
            <person name="Fan B."/>
            <person name="Jiang Y."/>
            <person name="Adhikari A."/>
            <person name="Zheng C.-J."/>
            <person name="Schuster L."/>
            <person name="Cowan T.M."/>
            <person name="Smanski M.J."/>
            <person name="Chevrette M.G."/>
            <person name="De Carvalho L.P.S."/>
            <person name="Shen B."/>
        </authorList>
    </citation>
    <scope>NUCLEOTIDE SEQUENCE [LARGE SCALE GENOMIC DNA]</scope>
    <source>
        <strain evidence="2 3">NPDC020327</strain>
    </source>
</reference>
<dbReference type="RefSeq" id="WP_055470525.1">
    <property type="nucleotide sequence ID" value="NZ_JBIRWE010000005.1"/>
</dbReference>
<dbReference type="EMBL" id="JBIRWE010000005">
    <property type="protein sequence ID" value="MFI1965443.1"/>
    <property type="molecule type" value="Genomic_DNA"/>
</dbReference>
<dbReference type="Pfam" id="PF19736">
    <property type="entry name" value="DUF6226"/>
    <property type="match status" value="1"/>
</dbReference>
<dbReference type="Proteomes" id="UP001611548">
    <property type="component" value="Unassembled WGS sequence"/>
</dbReference>